<keyword evidence="6" id="KW-1185">Reference proteome</keyword>
<comment type="similarity">
    <text evidence="1">Belongs to the HpcH/HpaI aldolase family.</text>
</comment>
<evidence type="ECO:0000256" key="1">
    <source>
        <dbReference type="ARBA" id="ARBA00005568"/>
    </source>
</evidence>
<keyword evidence="2" id="KW-0479">Metal-binding</keyword>
<dbReference type="InterPro" id="IPR005000">
    <property type="entry name" value="Aldolase/citrate-lyase_domain"/>
</dbReference>
<evidence type="ECO:0000313" key="6">
    <source>
        <dbReference type="Proteomes" id="UP000190541"/>
    </source>
</evidence>
<dbReference type="GO" id="GO:0046872">
    <property type="term" value="F:metal ion binding"/>
    <property type="evidence" value="ECO:0007669"/>
    <property type="project" value="UniProtKB-KW"/>
</dbReference>
<dbReference type="STRING" id="623280.SAMN05660226_04081"/>
<dbReference type="InterPro" id="IPR050251">
    <property type="entry name" value="HpcH-HpaI_aldolase"/>
</dbReference>
<protein>
    <submittedName>
        <fullName evidence="5">4-hydroxy-2-oxoheptanedioate aldolase</fullName>
    </submittedName>
</protein>
<dbReference type="InterPro" id="IPR015813">
    <property type="entry name" value="Pyrv/PenolPyrv_kinase-like_dom"/>
</dbReference>
<evidence type="ECO:0000259" key="4">
    <source>
        <dbReference type="Pfam" id="PF03328"/>
    </source>
</evidence>
<accession>A0A1T5FM39</accession>
<dbReference type="Pfam" id="PF03328">
    <property type="entry name" value="HpcH_HpaI"/>
    <property type="match status" value="1"/>
</dbReference>
<evidence type="ECO:0000313" key="5">
    <source>
        <dbReference type="EMBL" id="SKB97168.1"/>
    </source>
</evidence>
<dbReference type="SUPFAM" id="SSF51621">
    <property type="entry name" value="Phosphoenolpyruvate/pyruvate domain"/>
    <property type="match status" value="1"/>
</dbReference>
<name>A0A1T5FM39_9SPHI</name>
<dbReference type="Gene3D" id="3.20.20.60">
    <property type="entry name" value="Phosphoenolpyruvate-binding domains"/>
    <property type="match status" value="1"/>
</dbReference>
<reference evidence="5 6" key="1">
    <citation type="submission" date="2017-02" db="EMBL/GenBank/DDBJ databases">
        <authorList>
            <person name="Peterson S.W."/>
        </authorList>
    </citation>
    <scope>NUCLEOTIDE SEQUENCE [LARGE SCALE GENOMIC DNA]</scope>
    <source>
        <strain evidence="5 6">DSM 22899</strain>
    </source>
</reference>
<dbReference type="OrthoDB" id="86160at2"/>
<evidence type="ECO:0000256" key="3">
    <source>
        <dbReference type="ARBA" id="ARBA00023239"/>
    </source>
</evidence>
<sequence>MRSCKSLAKWRSGEPVLGTTLHLADQSIFEMVSLMGFDLLWVDLEHHAHSLETVSGLMRAARVGSADVIARPAKGEFMRLARLLESGAQGIMYPRCTTAEEAAEVVRNAKFPPMGDRGLDGAGPDMPYGLMDLHAYLKWANEETFIAIQIEDKAGLDQAEAIAGTAGVDLLFFGPGDYSIRNGFTGNFNDDRYWEAIGKVAKAAKSAGKWWGTPAFDALHAQKLLDAGAMLITRSSDLSLLRQAYDGMKSEFGALGFTFDSFLY</sequence>
<dbReference type="EMBL" id="FUYS01000018">
    <property type="protein sequence ID" value="SKB97168.1"/>
    <property type="molecule type" value="Genomic_DNA"/>
</dbReference>
<dbReference type="InterPro" id="IPR040442">
    <property type="entry name" value="Pyrv_kinase-like_dom_sf"/>
</dbReference>
<dbReference type="GO" id="GO:0005737">
    <property type="term" value="C:cytoplasm"/>
    <property type="evidence" value="ECO:0007669"/>
    <property type="project" value="TreeGrafter"/>
</dbReference>
<dbReference type="AlphaFoldDB" id="A0A1T5FM39"/>
<proteinExistence type="inferred from homology"/>
<feature type="domain" description="HpcH/HpaI aldolase/citrate lyase" evidence="4">
    <location>
        <begin position="22"/>
        <end position="243"/>
    </location>
</feature>
<dbReference type="RefSeq" id="WP_079718695.1">
    <property type="nucleotide sequence ID" value="NZ_FUYS01000018.1"/>
</dbReference>
<dbReference type="GO" id="GO:0016832">
    <property type="term" value="F:aldehyde-lyase activity"/>
    <property type="evidence" value="ECO:0007669"/>
    <property type="project" value="TreeGrafter"/>
</dbReference>
<evidence type="ECO:0000256" key="2">
    <source>
        <dbReference type="ARBA" id="ARBA00022723"/>
    </source>
</evidence>
<organism evidence="5 6">
    <name type="scientific">Parapedobacter luteus</name>
    <dbReference type="NCBI Taxonomy" id="623280"/>
    <lineage>
        <taxon>Bacteria</taxon>
        <taxon>Pseudomonadati</taxon>
        <taxon>Bacteroidota</taxon>
        <taxon>Sphingobacteriia</taxon>
        <taxon>Sphingobacteriales</taxon>
        <taxon>Sphingobacteriaceae</taxon>
        <taxon>Parapedobacter</taxon>
    </lineage>
</organism>
<dbReference type="PANTHER" id="PTHR30502:SF0">
    <property type="entry name" value="PHOSPHOENOLPYRUVATE CARBOXYLASE FAMILY PROTEIN"/>
    <property type="match status" value="1"/>
</dbReference>
<gene>
    <name evidence="5" type="ORF">SAMN05660226_04081</name>
</gene>
<keyword evidence="3" id="KW-0456">Lyase</keyword>
<dbReference type="PANTHER" id="PTHR30502">
    <property type="entry name" value="2-KETO-3-DEOXY-L-RHAMNONATE ALDOLASE"/>
    <property type="match status" value="1"/>
</dbReference>
<dbReference type="Proteomes" id="UP000190541">
    <property type="component" value="Unassembled WGS sequence"/>
</dbReference>